<keyword evidence="2 4" id="KW-0808">Transferase</keyword>
<accession>A0ABR7F4X0</accession>
<dbReference type="InterPro" id="IPR004381">
    <property type="entry name" value="Glycerate_kinase"/>
</dbReference>
<dbReference type="PANTHER" id="PTHR21599:SF0">
    <property type="entry name" value="GLYCERATE KINASE"/>
    <property type="match status" value="1"/>
</dbReference>
<dbReference type="Proteomes" id="UP000597877">
    <property type="component" value="Unassembled WGS sequence"/>
</dbReference>
<dbReference type="InterPro" id="IPR018197">
    <property type="entry name" value="Glycerate_kinase_RE-like"/>
</dbReference>
<protein>
    <submittedName>
        <fullName evidence="5">Glycerate kinase</fullName>
    </submittedName>
</protein>
<evidence type="ECO:0000256" key="3">
    <source>
        <dbReference type="ARBA" id="ARBA00022777"/>
    </source>
</evidence>
<dbReference type="InterPro" id="IPR018193">
    <property type="entry name" value="Glyc_kinase_flavodox-like_fold"/>
</dbReference>
<dbReference type="SUPFAM" id="SSF110738">
    <property type="entry name" value="Glycerate kinase I"/>
    <property type="match status" value="1"/>
</dbReference>
<evidence type="ECO:0000313" key="6">
    <source>
        <dbReference type="Proteomes" id="UP000597877"/>
    </source>
</evidence>
<dbReference type="InterPro" id="IPR036129">
    <property type="entry name" value="Glycerate_kinase_sf"/>
</dbReference>
<dbReference type="EMBL" id="JACOOZ010000009">
    <property type="protein sequence ID" value="MBC5668662.1"/>
    <property type="molecule type" value="Genomic_DNA"/>
</dbReference>
<keyword evidence="6" id="KW-1185">Reference proteome</keyword>
<dbReference type="PIRSF" id="PIRSF006078">
    <property type="entry name" value="GlxK"/>
    <property type="match status" value="1"/>
</dbReference>
<comment type="caution">
    <text evidence="5">The sequence shown here is derived from an EMBL/GenBank/DDBJ whole genome shotgun (WGS) entry which is preliminary data.</text>
</comment>
<dbReference type="GO" id="GO:0016301">
    <property type="term" value="F:kinase activity"/>
    <property type="evidence" value="ECO:0007669"/>
    <property type="project" value="UniProtKB-KW"/>
</dbReference>
<proteinExistence type="inferred from homology"/>
<sequence>MKIVLASDSYKGSLSSTQVNNIVAQQAQKVFGKCDIKKVQMADGGEGTLAAVLETDKDYRKVEVKVSDPLGNVITASYIMKKDVAVIEMAEASGLTLVPSKLRNPLNATSKGTGQLIADALKNGAVNIYIGIGGSASNDGGMGAMTMLGYRFLDQNGNELKGTGGDLEKVVAIDDKSVMPELKKAKFTVMCDVTNPLTGEKGATYVFGPQKGADDEIANRLERGMLNYSKVLSKFLGRDISSLPGMGAAGGMGAALYAFTDSKMESGIRVLLDLNDFDNLIKDADMVITGEGRTDEQSAGGKVVSGIAKRCKENKTPLYVLSGSLSGDLEELYDMGVTGMQACVCDVIDISDAMKNAQVYLERAAGRLFRIIKAD</sequence>
<dbReference type="NCBIfam" id="TIGR00045">
    <property type="entry name" value="glycerate kinase"/>
    <property type="match status" value="1"/>
</dbReference>
<evidence type="ECO:0000256" key="1">
    <source>
        <dbReference type="ARBA" id="ARBA00006284"/>
    </source>
</evidence>
<reference evidence="5 6" key="1">
    <citation type="submission" date="2020-08" db="EMBL/GenBank/DDBJ databases">
        <title>Genome public.</title>
        <authorList>
            <person name="Liu C."/>
            <person name="Sun Q."/>
        </authorList>
    </citation>
    <scope>NUCLEOTIDE SEQUENCE [LARGE SCALE GENOMIC DNA]</scope>
    <source>
        <strain evidence="5 6">BX4</strain>
    </source>
</reference>
<evidence type="ECO:0000313" key="5">
    <source>
        <dbReference type="EMBL" id="MBC5668662.1"/>
    </source>
</evidence>
<dbReference type="Gene3D" id="3.40.50.10350">
    <property type="entry name" value="Glycerate kinase, domain 1"/>
    <property type="match status" value="1"/>
</dbReference>
<organism evidence="5 6">
    <name type="scientific">Eubacterium segne</name>
    <dbReference type="NCBI Taxonomy" id="2763045"/>
    <lineage>
        <taxon>Bacteria</taxon>
        <taxon>Bacillati</taxon>
        <taxon>Bacillota</taxon>
        <taxon>Clostridia</taxon>
        <taxon>Eubacteriales</taxon>
        <taxon>Eubacteriaceae</taxon>
        <taxon>Eubacterium</taxon>
    </lineage>
</organism>
<evidence type="ECO:0000256" key="2">
    <source>
        <dbReference type="ARBA" id="ARBA00022679"/>
    </source>
</evidence>
<keyword evidence="3 4" id="KW-0418">Kinase</keyword>
<comment type="similarity">
    <text evidence="1 4">Belongs to the glycerate kinase type-1 family.</text>
</comment>
<gene>
    <name evidence="5" type="ORF">H8S00_11845</name>
</gene>
<dbReference type="Pfam" id="PF02595">
    <property type="entry name" value="Gly_kinase"/>
    <property type="match status" value="1"/>
</dbReference>
<dbReference type="PANTHER" id="PTHR21599">
    <property type="entry name" value="GLYCERATE KINASE"/>
    <property type="match status" value="1"/>
</dbReference>
<evidence type="ECO:0000256" key="4">
    <source>
        <dbReference type="PIRNR" id="PIRNR006078"/>
    </source>
</evidence>
<name>A0ABR7F4X0_9FIRM</name>
<dbReference type="Gene3D" id="3.90.1510.10">
    <property type="entry name" value="Glycerate kinase, domain 2"/>
    <property type="match status" value="1"/>
</dbReference>
<dbReference type="RefSeq" id="WP_118589687.1">
    <property type="nucleotide sequence ID" value="NZ_JACOOZ010000009.1"/>
</dbReference>